<organism evidence="2 3">
    <name type="scientific">Boletus reticuloceps</name>
    <dbReference type="NCBI Taxonomy" id="495285"/>
    <lineage>
        <taxon>Eukaryota</taxon>
        <taxon>Fungi</taxon>
        <taxon>Dikarya</taxon>
        <taxon>Basidiomycota</taxon>
        <taxon>Agaricomycotina</taxon>
        <taxon>Agaricomycetes</taxon>
        <taxon>Agaricomycetidae</taxon>
        <taxon>Boletales</taxon>
        <taxon>Boletineae</taxon>
        <taxon>Boletaceae</taxon>
        <taxon>Boletoideae</taxon>
        <taxon>Boletus</taxon>
    </lineage>
</organism>
<comment type="caution">
    <text evidence="2">The sequence shown here is derived from an EMBL/GenBank/DDBJ whole genome shotgun (WGS) entry which is preliminary data.</text>
</comment>
<sequence length="198" mass="21895">MAPTRHSNSSTTASSRPKPSQMTRPARANAGKAGYLSQLRKTSEALDRPQREQVKDLLENEPVNHLASTPHCPRKKKTGKQCAKATTLEDVNSDPLEADSSQIAPSGPDGRFGLQPQAPTTIWWHAQAKAVSTLNRIHAIILMMKQPRWTLTTITNATQRMRITTAGWTFIHVAAYSISTINKLKYHVVMAAICAERM</sequence>
<gene>
    <name evidence="2" type="ORF">JVT61DRAFT_10537</name>
</gene>
<evidence type="ECO:0000256" key="1">
    <source>
        <dbReference type="SAM" id="MobiDB-lite"/>
    </source>
</evidence>
<dbReference type="AlphaFoldDB" id="A0A8I2YVB3"/>
<name>A0A8I2YVB3_9AGAM</name>
<feature type="compositionally biased region" description="Polar residues" evidence="1">
    <location>
        <begin position="1"/>
        <end position="23"/>
    </location>
</feature>
<dbReference type="Proteomes" id="UP000683000">
    <property type="component" value="Unassembled WGS sequence"/>
</dbReference>
<accession>A0A8I2YVB3</accession>
<feature type="compositionally biased region" description="Basic and acidic residues" evidence="1">
    <location>
        <begin position="41"/>
        <end position="58"/>
    </location>
</feature>
<dbReference type="EMBL" id="JAGFBS010000004">
    <property type="protein sequence ID" value="KAG6379969.1"/>
    <property type="molecule type" value="Genomic_DNA"/>
</dbReference>
<keyword evidence="3" id="KW-1185">Reference proteome</keyword>
<protein>
    <submittedName>
        <fullName evidence="2">Uncharacterized protein</fullName>
    </submittedName>
</protein>
<evidence type="ECO:0000313" key="3">
    <source>
        <dbReference type="Proteomes" id="UP000683000"/>
    </source>
</evidence>
<reference evidence="2" key="1">
    <citation type="submission" date="2021-03" db="EMBL/GenBank/DDBJ databases">
        <title>Evolutionary innovations through gain and loss of genes in the ectomycorrhizal Boletales.</title>
        <authorList>
            <person name="Wu G."/>
            <person name="Miyauchi S."/>
            <person name="Morin E."/>
            <person name="Yang Z.-L."/>
            <person name="Xu J."/>
            <person name="Martin F.M."/>
        </authorList>
    </citation>
    <scope>NUCLEOTIDE SEQUENCE</scope>
    <source>
        <strain evidence="2">BR01</strain>
    </source>
</reference>
<feature type="region of interest" description="Disordered" evidence="1">
    <location>
        <begin position="1"/>
        <end position="80"/>
    </location>
</feature>
<proteinExistence type="predicted"/>
<evidence type="ECO:0000313" key="2">
    <source>
        <dbReference type="EMBL" id="KAG6379969.1"/>
    </source>
</evidence>
<dbReference type="OrthoDB" id="2693560at2759"/>